<name>A0A3N1GAF2_9ACTN</name>
<dbReference type="InterPro" id="IPR036390">
    <property type="entry name" value="WH_DNA-bd_sf"/>
</dbReference>
<evidence type="ECO:0000313" key="2">
    <source>
        <dbReference type="EMBL" id="ROP27215.1"/>
    </source>
</evidence>
<organism evidence="2 3">
    <name type="scientific">Pseudokineococcus lusitanus</name>
    <dbReference type="NCBI Taxonomy" id="763993"/>
    <lineage>
        <taxon>Bacteria</taxon>
        <taxon>Bacillati</taxon>
        <taxon>Actinomycetota</taxon>
        <taxon>Actinomycetes</taxon>
        <taxon>Kineosporiales</taxon>
        <taxon>Kineosporiaceae</taxon>
        <taxon>Pseudokineococcus</taxon>
    </lineage>
</organism>
<dbReference type="Gene3D" id="1.10.10.10">
    <property type="entry name" value="Winged helix-like DNA-binding domain superfamily/Winged helix DNA-binding domain"/>
    <property type="match status" value="1"/>
</dbReference>
<dbReference type="InterPro" id="IPR000835">
    <property type="entry name" value="HTH_MarR-typ"/>
</dbReference>
<dbReference type="PANTHER" id="PTHR33164">
    <property type="entry name" value="TRANSCRIPTIONAL REGULATOR, MARR FAMILY"/>
    <property type="match status" value="1"/>
</dbReference>
<dbReference type="GO" id="GO:0003700">
    <property type="term" value="F:DNA-binding transcription factor activity"/>
    <property type="evidence" value="ECO:0007669"/>
    <property type="project" value="InterPro"/>
</dbReference>
<evidence type="ECO:0000259" key="1">
    <source>
        <dbReference type="PROSITE" id="PS50995"/>
    </source>
</evidence>
<dbReference type="PANTHER" id="PTHR33164:SF99">
    <property type="entry name" value="MARR FAMILY REGULATORY PROTEIN"/>
    <property type="match status" value="1"/>
</dbReference>
<dbReference type="EMBL" id="RJKN01000007">
    <property type="protein sequence ID" value="ROP27215.1"/>
    <property type="molecule type" value="Genomic_DNA"/>
</dbReference>
<feature type="domain" description="HTH marR-type" evidence="1">
    <location>
        <begin position="1"/>
        <end position="146"/>
    </location>
</feature>
<dbReference type="FunCoup" id="A0A3N1GAF2">
    <property type="interactions" value="2"/>
</dbReference>
<keyword evidence="3" id="KW-1185">Reference proteome</keyword>
<dbReference type="SUPFAM" id="SSF46785">
    <property type="entry name" value="Winged helix' DNA-binding domain"/>
    <property type="match status" value="1"/>
</dbReference>
<dbReference type="SMART" id="SM00347">
    <property type="entry name" value="HTH_MARR"/>
    <property type="match status" value="1"/>
</dbReference>
<keyword evidence="2" id="KW-0238">DNA-binding</keyword>
<dbReference type="AlphaFoldDB" id="A0A3N1GAF2"/>
<dbReference type="InterPro" id="IPR039422">
    <property type="entry name" value="MarR/SlyA-like"/>
</dbReference>
<dbReference type="GO" id="GO:0006950">
    <property type="term" value="P:response to stress"/>
    <property type="evidence" value="ECO:0007669"/>
    <property type="project" value="TreeGrafter"/>
</dbReference>
<comment type="caution">
    <text evidence="2">The sequence shown here is derived from an EMBL/GenBank/DDBJ whole genome shotgun (WGS) entry which is preliminary data.</text>
</comment>
<dbReference type="PROSITE" id="PS50995">
    <property type="entry name" value="HTH_MARR_2"/>
    <property type="match status" value="1"/>
</dbReference>
<reference evidence="2 3" key="1">
    <citation type="journal article" date="2015" name="Stand. Genomic Sci.">
        <title>Genomic Encyclopedia of Bacterial and Archaeal Type Strains, Phase III: the genomes of soil and plant-associated and newly described type strains.</title>
        <authorList>
            <person name="Whitman W.B."/>
            <person name="Woyke T."/>
            <person name="Klenk H.P."/>
            <person name="Zhou Y."/>
            <person name="Lilburn T.G."/>
            <person name="Beck B.J."/>
            <person name="De Vos P."/>
            <person name="Vandamme P."/>
            <person name="Eisen J.A."/>
            <person name="Garrity G."/>
            <person name="Hugenholtz P."/>
            <person name="Kyrpides N.C."/>
        </authorList>
    </citation>
    <scope>NUCLEOTIDE SEQUENCE [LARGE SCALE GENOMIC DNA]</scope>
    <source>
        <strain evidence="2 3">CECT 7306</strain>
    </source>
</reference>
<dbReference type="Proteomes" id="UP000276232">
    <property type="component" value="Unassembled WGS sequence"/>
</dbReference>
<sequence>MATEWLDRRELAAWIRVASVLEVLPGVLDGQLRRDGGVTLFEYFVLAILSETPGRTLRMSALAQQTNATLPRLSNVVRRMEGRGLLERRQADDDARATDVTLTDEGMATTERAAPGHVAAVRHHVVDALTPEQLGQLVEITDALLDRLDPTGGMAVTYRRYDG</sequence>
<proteinExistence type="predicted"/>
<gene>
    <name evidence="2" type="ORF">EDC03_2739</name>
</gene>
<evidence type="ECO:0000313" key="3">
    <source>
        <dbReference type="Proteomes" id="UP000276232"/>
    </source>
</evidence>
<dbReference type="InterPro" id="IPR036388">
    <property type="entry name" value="WH-like_DNA-bd_sf"/>
</dbReference>
<accession>A0A3N1GAF2</accession>
<dbReference type="GO" id="GO:0003677">
    <property type="term" value="F:DNA binding"/>
    <property type="evidence" value="ECO:0007669"/>
    <property type="project" value="UniProtKB-KW"/>
</dbReference>
<dbReference type="Pfam" id="PF01047">
    <property type="entry name" value="MarR"/>
    <property type="match status" value="1"/>
</dbReference>
<dbReference type="PRINTS" id="PR00598">
    <property type="entry name" value="HTHMARR"/>
</dbReference>
<protein>
    <submittedName>
        <fullName evidence="2">DNA-binding MarR family transcriptional regulator</fullName>
    </submittedName>
</protein>
<dbReference type="InParanoid" id="A0A3N1GAF2"/>